<dbReference type="EMBL" id="CP013234">
    <property type="protein sequence ID" value="AMP04586.1"/>
    <property type="molecule type" value="Genomic_DNA"/>
</dbReference>
<evidence type="ECO:0000256" key="1">
    <source>
        <dbReference type="SAM" id="MobiDB-lite"/>
    </source>
</evidence>
<protein>
    <submittedName>
        <fullName evidence="2">Uncharacterized protein</fullName>
    </submittedName>
</protein>
<organism evidence="2 3">
    <name type="scientific">Collimonas pratensis</name>
    <dbReference type="NCBI Taxonomy" id="279113"/>
    <lineage>
        <taxon>Bacteria</taxon>
        <taxon>Pseudomonadati</taxon>
        <taxon>Pseudomonadota</taxon>
        <taxon>Betaproteobacteria</taxon>
        <taxon>Burkholderiales</taxon>
        <taxon>Oxalobacteraceae</taxon>
        <taxon>Collimonas</taxon>
    </lineage>
</organism>
<accession>A0A127Q3M0</accession>
<evidence type="ECO:0000313" key="2">
    <source>
        <dbReference type="EMBL" id="AMP04586.1"/>
    </source>
</evidence>
<feature type="region of interest" description="Disordered" evidence="1">
    <location>
        <begin position="35"/>
        <end position="54"/>
    </location>
</feature>
<sequence length="54" mass="6325">MASATSCMRQAMIKVIPIRSRFSSFHHCKQLQRKRVSDNTAFDRRKSEPTPIFQ</sequence>
<name>A0A127Q3M0_9BURK</name>
<gene>
    <name evidence="2" type="ORF">CPter91_2220</name>
</gene>
<feature type="compositionally biased region" description="Basic and acidic residues" evidence="1">
    <location>
        <begin position="35"/>
        <end position="48"/>
    </location>
</feature>
<dbReference type="PATRIC" id="fig|279113.9.peg.2203"/>
<proteinExistence type="predicted"/>
<dbReference type="STRING" id="279113.CPter91_2220"/>
<dbReference type="Proteomes" id="UP000074561">
    <property type="component" value="Chromosome"/>
</dbReference>
<reference evidence="2 3" key="1">
    <citation type="submission" date="2015-11" db="EMBL/GenBank/DDBJ databases">
        <title>Exploring the genomic traits of fungus-feeding bacterial genus Collimonas.</title>
        <authorList>
            <person name="Song C."/>
            <person name="Schmidt R."/>
            <person name="de Jager V."/>
            <person name="Krzyzanowska D."/>
            <person name="Jongedijk E."/>
            <person name="Cankar K."/>
            <person name="Beekwilder J."/>
            <person name="van Veen A."/>
            <person name="de Boer W."/>
            <person name="van Veen J.A."/>
            <person name="Garbeva P."/>
        </authorList>
    </citation>
    <scope>NUCLEOTIDE SEQUENCE [LARGE SCALE GENOMIC DNA]</scope>
    <source>
        <strain evidence="2 3">Ter91</strain>
    </source>
</reference>
<dbReference type="AlphaFoldDB" id="A0A127Q3M0"/>
<evidence type="ECO:0000313" key="3">
    <source>
        <dbReference type="Proteomes" id="UP000074561"/>
    </source>
</evidence>
<dbReference type="KEGG" id="cpra:CPter91_2220"/>